<gene>
    <name evidence="4" type="ORF">GCM10010993_21060</name>
</gene>
<protein>
    <recommendedName>
        <fullName evidence="3">Outer membrane protein beta-barrel domain-containing protein</fullName>
    </recommendedName>
</protein>
<accession>A0ABQ1ML99</accession>
<comment type="caution">
    <text evidence="4">The sequence shown here is derived from an EMBL/GenBank/DDBJ whole genome shotgun (WGS) entry which is preliminary data.</text>
</comment>
<feature type="domain" description="Outer membrane protein beta-barrel" evidence="3">
    <location>
        <begin position="273"/>
        <end position="385"/>
    </location>
</feature>
<dbReference type="Proteomes" id="UP000635885">
    <property type="component" value="Unassembled WGS sequence"/>
</dbReference>
<evidence type="ECO:0000256" key="2">
    <source>
        <dbReference type="SAM" id="Phobius"/>
    </source>
</evidence>
<dbReference type="RefSeq" id="WP_188442599.1">
    <property type="nucleotide sequence ID" value="NZ_BMFD01000006.1"/>
</dbReference>
<feature type="region of interest" description="Disordered" evidence="1">
    <location>
        <begin position="89"/>
        <end position="172"/>
    </location>
</feature>
<organism evidence="4 5">
    <name type="scientific">Belliella aquatica</name>
    <dbReference type="NCBI Taxonomy" id="1323734"/>
    <lineage>
        <taxon>Bacteria</taxon>
        <taxon>Pseudomonadati</taxon>
        <taxon>Bacteroidota</taxon>
        <taxon>Cytophagia</taxon>
        <taxon>Cytophagales</taxon>
        <taxon>Cyclobacteriaceae</taxon>
        <taxon>Belliella</taxon>
    </lineage>
</organism>
<feature type="compositionally biased region" description="Basic and acidic residues" evidence="1">
    <location>
        <begin position="89"/>
        <end position="101"/>
    </location>
</feature>
<evidence type="ECO:0000256" key="1">
    <source>
        <dbReference type="SAM" id="MobiDB-lite"/>
    </source>
</evidence>
<dbReference type="EMBL" id="BMFD01000006">
    <property type="protein sequence ID" value="GGC42239.1"/>
    <property type="molecule type" value="Genomic_DNA"/>
</dbReference>
<keyword evidence="2" id="KW-0812">Transmembrane</keyword>
<feature type="compositionally biased region" description="Polar residues" evidence="1">
    <location>
        <begin position="126"/>
        <end position="157"/>
    </location>
</feature>
<dbReference type="Pfam" id="PF13568">
    <property type="entry name" value="OMP_b-brl_2"/>
    <property type="match status" value="1"/>
</dbReference>
<dbReference type="InterPro" id="IPR025665">
    <property type="entry name" value="Beta-barrel_OMP_2"/>
</dbReference>
<keyword evidence="5" id="KW-1185">Reference proteome</keyword>
<feature type="transmembrane region" description="Helical" evidence="2">
    <location>
        <begin position="48"/>
        <end position="69"/>
    </location>
</feature>
<sequence length="473" mass="52908">MKEQFDKKLAEKIKDSFANHQEPFDPKQWEKFSATYFRSKAPRKKFAWIWWTSGIAASLLIGILLLSPFNDIDQFNQEVISLLEDEKISEQSEESSSKEEISIFDNSENDIGKNRGEANKERASQSEDLATERNSSVAKNQTESSRNVAQNQNLSKESVNDPKSDSSISSILPTKIDENKSFITENIQEKGNSTPALAEKEKVEKPKSLISEFELKNALLADEQEAQKMIDAWLKEDLTDSDKEVKSKDLDKVMRLGVILAPQTISSNTQAMNLGAGLMSEFSFSKRLKLDVGLAYAQQSINPNVNQEVRATSSMDSPIGDFRTASFSNNFVNATYELSFGQLEIPLNLKYKIIENKDSDFYLITGVSNMVYLNQKNVGTFTSANFANNGLMLNQQAVQTFTETVTPSSTDDGGDVNVGQMVNLSLGYEYNLKNGTFISVEPFYKLSVGGQTFVNQQFAIGGLNLRMNFQIKK</sequence>
<feature type="compositionally biased region" description="Basic and acidic residues" evidence="1">
    <location>
        <begin position="110"/>
        <end position="125"/>
    </location>
</feature>
<proteinExistence type="predicted"/>
<evidence type="ECO:0000313" key="5">
    <source>
        <dbReference type="Proteomes" id="UP000635885"/>
    </source>
</evidence>
<keyword evidence="2" id="KW-1133">Transmembrane helix</keyword>
<evidence type="ECO:0000313" key="4">
    <source>
        <dbReference type="EMBL" id="GGC42239.1"/>
    </source>
</evidence>
<reference evidence="5" key="1">
    <citation type="journal article" date="2019" name="Int. J. Syst. Evol. Microbiol.">
        <title>The Global Catalogue of Microorganisms (GCM) 10K type strain sequencing project: providing services to taxonomists for standard genome sequencing and annotation.</title>
        <authorList>
            <consortium name="The Broad Institute Genomics Platform"/>
            <consortium name="The Broad Institute Genome Sequencing Center for Infectious Disease"/>
            <person name="Wu L."/>
            <person name="Ma J."/>
        </authorList>
    </citation>
    <scope>NUCLEOTIDE SEQUENCE [LARGE SCALE GENOMIC DNA]</scope>
    <source>
        <strain evidence="5">CGMCC 1.12479</strain>
    </source>
</reference>
<keyword evidence="2" id="KW-0472">Membrane</keyword>
<name>A0ABQ1ML99_9BACT</name>
<evidence type="ECO:0000259" key="3">
    <source>
        <dbReference type="Pfam" id="PF13568"/>
    </source>
</evidence>